<gene>
    <name evidence="2" type="ORF">METZ01_LOCUS154389</name>
</gene>
<feature type="region of interest" description="Disordered" evidence="1">
    <location>
        <begin position="1"/>
        <end position="24"/>
    </location>
</feature>
<dbReference type="EMBL" id="UINC01025623">
    <property type="protein sequence ID" value="SVB01535.1"/>
    <property type="molecule type" value="Genomic_DNA"/>
</dbReference>
<proteinExistence type="predicted"/>
<organism evidence="2">
    <name type="scientific">marine metagenome</name>
    <dbReference type="NCBI Taxonomy" id="408172"/>
    <lineage>
        <taxon>unclassified sequences</taxon>
        <taxon>metagenomes</taxon>
        <taxon>ecological metagenomes</taxon>
    </lineage>
</organism>
<dbReference type="AlphaFoldDB" id="A0A382AIX9"/>
<evidence type="ECO:0000313" key="2">
    <source>
        <dbReference type="EMBL" id="SVB01535.1"/>
    </source>
</evidence>
<name>A0A382AIX9_9ZZZZ</name>
<reference evidence="2" key="1">
    <citation type="submission" date="2018-05" db="EMBL/GenBank/DDBJ databases">
        <authorList>
            <person name="Lanie J.A."/>
            <person name="Ng W.-L."/>
            <person name="Kazmierczak K.M."/>
            <person name="Andrzejewski T.M."/>
            <person name="Davidsen T.M."/>
            <person name="Wayne K.J."/>
            <person name="Tettelin H."/>
            <person name="Glass J.I."/>
            <person name="Rusch D."/>
            <person name="Podicherti R."/>
            <person name="Tsui H.-C.T."/>
            <person name="Winkler M.E."/>
        </authorList>
    </citation>
    <scope>NUCLEOTIDE SEQUENCE</scope>
</reference>
<accession>A0A382AIX9</accession>
<protein>
    <submittedName>
        <fullName evidence="2">Uncharacterized protein</fullName>
    </submittedName>
</protein>
<sequence length="99" mass="10589">MPQGHSLHLGERSSPVSVTSRHRGALIDGQHTPCLCLLKGEKQWPGSRLWRGGHQITGDAHVLRSAPLDHSHARDTLTKGDAQFQPSGVSASVAARLGN</sequence>
<feature type="region of interest" description="Disordered" evidence="1">
    <location>
        <begin position="77"/>
        <end position="99"/>
    </location>
</feature>
<evidence type="ECO:0000256" key="1">
    <source>
        <dbReference type="SAM" id="MobiDB-lite"/>
    </source>
</evidence>